<keyword evidence="3" id="KW-1185">Reference proteome</keyword>
<organism evidence="2 3">
    <name type="scientific">Symbiodinium natans</name>
    <dbReference type="NCBI Taxonomy" id="878477"/>
    <lineage>
        <taxon>Eukaryota</taxon>
        <taxon>Sar</taxon>
        <taxon>Alveolata</taxon>
        <taxon>Dinophyceae</taxon>
        <taxon>Suessiales</taxon>
        <taxon>Symbiodiniaceae</taxon>
        <taxon>Symbiodinium</taxon>
    </lineage>
</organism>
<comment type="caution">
    <text evidence="2">The sequence shown here is derived from an EMBL/GenBank/DDBJ whole genome shotgun (WGS) entry which is preliminary data.</text>
</comment>
<gene>
    <name evidence="2" type="ORF">SNAT2548_LOCUS12064</name>
</gene>
<evidence type="ECO:0000313" key="2">
    <source>
        <dbReference type="EMBL" id="CAE7248756.1"/>
    </source>
</evidence>
<proteinExistence type="predicted"/>
<dbReference type="OrthoDB" id="436265at2759"/>
<name>A0A812LXK0_9DINO</name>
<sequence length="544" mass="60206">MGIREAARHAARSARLVLGGATAGVVTGAAGAVQLAQNEQSGWWASQASQFFQKHMLNTSAATTQTPNARDVLYQRLACVCIWGCAVEAKVAKDIQTSVLRQKMTALELVSEMQREEIVELIAARKVAGTEAAEEALVAPGRAADADAESKAAQLAAQLDLERRRADLAEEKLGHLYNELNELQGLRAVEHKARQDLRGELAQKADELNKAQQVLTERMQEIEGVKKSSSDDIAALQKTVESQRLENTKLGQSYSELKEREAKKEQTITELQRLRIAEERGRTELQGQLKQKASELTQLQKALEDTTQEMEDMAKAKDNAISSVEAKLTAKQLENEKLGKMCSQLQSAGEKQEAKIAELHEAQSIVQKAREDLEGQLTEKASQMAQLQKDLDAVSQEMEQTEKSKSEALASMEKALDAQRIESDKLGELCSELKSEDERKDAKIAELQSLYASEQKGREEVQGQLEQKTQDLGRVNQGLEIAMRDMLAFKASKAEDRGLDFCLKSYDALVQEMQLELAALRAREEEASTQLHKLQSPGPQEELP</sequence>
<reference evidence="2" key="1">
    <citation type="submission" date="2021-02" db="EMBL/GenBank/DDBJ databases">
        <authorList>
            <person name="Dougan E. K."/>
            <person name="Rhodes N."/>
            <person name="Thang M."/>
            <person name="Chan C."/>
        </authorList>
    </citation>
    <scope>NUCLEOTIDE SEQUENCE</scope>
</reference>
<evidence type="ECO:0000313" key="3">
    <source>
        <dbReference type="Proteomes" id="UP000604046"/>
    </source>
</evidence>
<dbReference type="EMBL" id="CAJNDS010001125">
    <property type="protein sequence ID" value="CAE7248756.1"/>
    <property type="molecule type" value="Genomic_DNA"/>
</dbReference>
<evidence type="ECO:0000256" key="1">
    <source>
        <dbReference type="SAM" id="Coils"/>
    </source>
</evidence>
<feature type="coiled-coil region" evidence="1">
    <location>
        <begin position="254"/>
        <end position="316"/>
    </location>
</feature>
<dbReference type="Proteomes" id="UP000604046">
    <property type="component" value="Unassembled WGS sequence"/>
</dbReference>
<accession>A0A812LXK0</accession>
<feature type="coiled-coil region" evidence="1">
    <location>
        <begin position="359"/>
        <end position="411"/>
    </location>
</feature>
<feature type="coiled-coil region" evidence="1">
    <location>
        <begin position="503"/>
        <end position="530"/>
    </location>
</feature>
<dbReference type="AlphaFoldDB" id="A0A812LXK0"/>
<feature type="coiled-coil region" evidence="1">
    <location>
        <begin position="152"/>
        <end position="225"/>
    </location>
</feature>
<keyword evidence="1" id="KW-0175">Coiled coil</keyword>
<protein>
    <submittedName>
        <fullName evidence="2">Uncharacterized protein</fullName>
    </submittedName>
</protein>